<dbReference type="EMBL" id="BMID01000001">
    <property type="protein sequence ID" value="GGA13107.1"/>
    <property type="molecule type" value="Genomic_DNA"/>
</dbReference>
<comment type="caution">
    <text evidence="11">The sequence shown here is derived from an EMBL/GenBank/DDBJ whole genome shotgun (WGS) entry which is preliminary data.</text>
</comment>
<evidence type="ECO:0000313" key="12">
    <source>
        <dbReference type="Proteomes" id="UP000603317"/>
    </source>
</evidence>
<feature type="region of interest" description="Disordered" evidence="8">
    <location>
        <begin position="100"/>
        <end position="130"/>
    </location>
</feature>
<keyword evidence="6 7" id="KW-0472">Membrane</keyword>
<dbReference type="Proteomes" id="UP000603317">
    <property type="component" value="Unassembled WGS sequence"/>
</dbReference>
<organism evidence="11 12">
    <name type="scientific">Blastomonas marina</name>
    <dbReference type="NCBI Taxonomy" id="1867408"/>
    <lineage>
        <taxon>Bacteria</taxon>
        <taxon>Pseudomonadati</taxon>
        <taxon>Pseudomonadota</taxon>
        <taxon>Alphaproteobacteria</taxon>
        <taxon>Sphingomonadales</taxon>
        <taxon>Sphingomonadaceae</taxon>
        <taxon>Blastomonas</taxon>
    </lineage>
</organism>
<evidence type="ECO:0000259" key="10">
    <source>
        <dbReference type="PROSITE" id="PS51123"/>
    </source>
</evidence>
<dbReference type="InterPro" id="IPR006665">
    <property type="entry name" value="OmpA-like"/>
</dbReference>
<dbReference type="Gene3D" id="3.30.1330.60">
    <property type="entry name" value="OmpA-like domain"/>
    <property type="match status" value="1"/>
</dbReference>
<accession>A0ABQ1FHB0</accession>
<evidence type="ECO:0000256" key="2">
    <source>
        <dbReference type="ARBA" id="ARBA00008914"/>
    </source>
</evidence>
<evidence type="ECO:0000256" key="5">
    <source>
        <dbReference type="ARBA" id="ARBA00022989"/>
    </source>
</evidence>
<evidence type="ECO:0000256" key="4">
    <source>
        <dbReference type="ARBA" id="ARBA00022692"/>
    </source>
</evidence>
<dbReference type="Pfam" id="PF00691">
    <property type="entry name" value="OmpA"/>
    <property type="match status" value="1"/>
</dbReference>
<reference evidence="12" key="1">
    <citation type="journal article" date="2019" name="Int. J. Syst. Evol. Microbiol.">
        <title>The Global Catalogue of Microorganisms (GCM) 10K type strain sequencing project: providing services to taxonomists for standard genome sequencing and annotation.</title>
        <authorList>
            <consortium name="The Broad Institute Genomics Platform"/>
            <consortium name="The Broad Institute Genome Sequencing Center for Infectious Disease"/>
            <person name="Wu L."/>
            <person name="Ma J."/>
        </authorList>
    </citation>
    <scope>NUCLEOTIDE SEQUENCE [LARGE SCALE GENOMIC DNA]</scope>
    <source>
        <strain evidence="12">CGMCC 1.15297</strain>
    </source>
</reference>
<evidence type="ECO:0000256" key="7">
    <source>
        <dbReference type="PROSITE-ProRule" id="PRU00473"/>
    </source>
</evidence>
<keyword evidence="4 9" id="KW-0812">Transmembrane</keyword>
<evidence type="ECO:0000256" key="9">
    <source>
        <dbReference type="SAM" id="Phobius"/>
    </source>
</evidence>
<comment type="subcellular location">
    <subcellularLocation>
        <location evidence="1">Cell membrane</location>
        <topology evidence="1">Single-pass membrane protein</topology>
    </subcellularLocation>
</comment>
<evidence type="ECO:0000256" key="8">
    <source>
        <dbReference type="SAM" id="MobiDB-lite"/>
    </source>
</evidence>
<dbReference type="SUPFAM" id="SSF103088">
    <property type="entry name" value="OmpA-like"/>
    <property type="match status" value="1"/>
</dbReference>
<evidence type="ECO:0000256" key="3">
    <source>
        <dbReference type="ARBA" id="ARBA00022475"/>
    </source>
</evidence>
<gene>
    <name evidence="11" type="ORF">GCM10010923_24820</name>
</gene>
<sequence>MASRAAGTGSNQRPIIIKKIVGGDHGAHHGGAWKVAYADFVTAMMAFFLLMWLLGATDEAQRKGLADYFSPTLVETKQGSAGSDGVFGGDAIVAQDSYPHAQGQTGTKTMTIPKDATGSRDGRDADLSAEDKRQFEAIEREIRQRIKNEAQLRGLEENLRFTQTEEGLRIEVIDAADFAMFELSDTRLVPRARKLLIEVAQTITDMPNKIAVRGHTDSLPYAAGKRMNNWLLSASRAEATREALLAGGVAEGRFDKIEGVADKQPFNADDSRDPRNRRMSITLKSLRAE</sequence>
<dbReference type="PANTHER" id="PTHR30329">
    <property type="entry name" value="STATOR ELEMENT OF FLAGELLAR MOTOR COMPLEX"/>
    <property type="match status" value="1"/>
</dbReference>
<evidence type="ECO:0000256" key="1">
    <source>
        <dbReference type="ARBA" id="ARBA00004162"/>
    </source>
</evidence>
<keyword evidence="12" id="KW-1185">Reference proteome</keyword>
<evidence type="ECO:0000313" key="11">
    <source>
        <dbReference type="EMBL" id="GGA13107.1"/>
    </source>
</evidence>
<keyword evidence="5 9" id="KW-1133">Transmembrane helix</keyword>
<dbReference type="PROSITE" id="PS51123">
    <property type="entry name" value="OMPA_2"/>
    <property type="match status" value="1"/>
</dbReference>
<dbReference type="InterPro" id="IPR050330">
    <property type="entry name" value="Bact_OuterMem_StrucFunc"/>
</dbReference>
<feature type="domain" description="OmpA-like" evidence="10">
    <location>
        <begin position="168"/>
        <end position="287"/>
    </location>
</feature>
<protein>
    <submittedName>
        <fullName evidence="11">Chemotaxis protein MotB</fullName>
    </submittedName>
</protein>
<dbReference type="Pfam" id="PF13677">
    <property type="entry name" value="MotB_plug"/>
    <property type="match status" value="1"/>
</dbReference>
<dbReference type="PANTHER" id="PTHR30329:SF21">
    <property type="entry name" value="LIPOPROTEIN YIAD-RELATED"/>
    <property type="match status" value="1"/>
</dbReference>
<dbReference type="RefSeq" id="WP_188642996.1">
    <property type="nucleotide sequence ID" value="NZ_BMID01000001.1"/>
</dbReference>
<proteinExistence type="inferred from homology"/>
<comment type="similarity">
    <text evidence="2">Belongs to the MotB family.</text>
</comment>
<keyword evidence="3" id="KW-1003">Cell membrane</keyword>
<dbReference type="InterPro" id="IPR036737">
    <property type="entry name" value="OmpA-like_sf"/>
</dbReference>
<dbReference type="InterPro" id="IPR025713">
    <property type="entry name" value="MotB-like_N_dom"/>
</dbReference>
<dbReference type="CDD" id="cd07185">
    <property type="entry name" value="OmpA_C-like"/>
    <property type="match status" value="1"/>
</dbReference>
<feature type="transmembrane region" description="Helical" evidence="9">
    <location>
        <begin position="35"/>
        <end position="54"/>
    </location>
</feature>
<evidence type="ECO:0000256" key="6">
    <source>
        <dbReference type="ARBA" id="ARBA00023136"/>
    </source>
</evidence>
<name>A0ABQ1FHB0_9SPHN</name>
<feature type="compositionally biased region" description="Basic and acidic residues" evidence="8">
    <location>
        <begin position="117"/>
        <end position="130"/>
    </location>
</feature>